<keyword evidence="2" id="KW-1185">Reference proteome</keyword>
<name>A0ABX3LK87_STRAT</name>
<comment type="caution">
    <text evidence="1">The sequence shown here is derived from an EMBL/GenBank/DDBJ whole genome shotgun (WGS) entry which is preliminary data.</text>
</comment>
<evidence type="ECO:0000313" key="1">
    <source>
        <dbReference type="EMBL" id="OOQ51248.1"/>
    </source>
</evidence>
<evidence type="ECO:0000313" key="2">
    <source>
        <dbReference type="Proteomes" id="UP000190306"/>
    </source>
</evidence>
<organism evidence="1 2">
    <name type="scientific">Streptomyces antibioticus</name>
    <dbReference type="NCBI Taxonomy" id="1890"/>
    <lineage>
        <taxon>Bacteria</taxon>
        <taxon>Bacillati</taxon>
        <taxon>Actinomycetota</taxon>
        <taxon>Actinomycetes</taxon>
        <taxon>Kitasatosporales</taxon>
        <taxon>Streptomycetaceae</taxon>
        <taxon>Streptomyces</taxon>
    </lineage>
</organism>
<dbReference type="RefSeq" id="WP_078637004.1">
    <property type="nucleotide sequence ID" value="NZ_CM007717.1"/>
</dbReference>
<reference evidence="1 2" key="1">
    <citation type="submission" date="2015-07" db="EMBL/GenBank/DDBJ databases">
        <title>Draft Genome Sequence of Streptomyces antibioticus, IMRU 3720 reveals insights in the evolution of actinomycin biosynthetic gene clusters in Streptomyces.</title>
        <authorList>
            <person name="Crnovcic I."/>
            <person name="Ruckert C."/>
            <person name="Kalinowksi J."/>
            <person name="Keller U."/>
        </authorList>
    </citation>
    <scope>NUCLEOTIDE SEQUENCE [LARGE SCALE GENOMIC DNA]</scope>
    <source>
        <strain evidence="1 2">DSM 41481</strain>
    </source>
</reference>
<gene>
    <name evidence="1" type="ORF">AFM16_17795</name>
</gene>
<proteinExistence type="predicted"/>
<sequence length="179" mass="19105">MSSVRVWGPGVGAVVVLVATGAWARGTTGDTGLWDAVRPAIEARLVADARWDVPDAELSELRARWFCQAREVFLREDGNRVRAGVDTLCMEYGVRDGALQECGGAQVPKVIRLERDTAGSYRVVSLEEPPDGAGHGAWEKAHFGALAASRLDGDADTDALETAARDHFELSADAPVGDC</sequence>
<dbReference type="EMBL" id="LHQL01000009">
    <property type="protein sequence ID" value="OOQ51248.1"/>
    <property type="molecule type" value="Genomic_DNA"/>
</dbReference>
<accession>A0ABX3LK87</accession>
<dbReference type="Proteomes" id="UP000190306">
    <property type="component" value="Chromosome"/>
</dbReference>
<protein>
    <submittedName>
        <fullName evidence="1">Uncharacterized protein</fullName>
    </submittedName>
</protein>